<dbReference type="AlphaFoldDB" id="A0A1G2CHY2"/>
<protein>
    <recommendedName>
        <fullName evidence="3">Peptidase S55 domain-containing protein</fullName>
    </recommendedName>
</protein>
<gene>
    <name evidence="4" type="ORF">A2945_04505</name>
</gene>
<proteinExistence type="predicted"/>
<dbReference type="PROSITE" id="PS51494">
    <property type="entry name" value="SPOIVB"/>
    <property type="match status" value="1"/>
</dbReference>
<evidence type="ECO:0000313" key="4">
    <source>
        <dbReference type="EMBL" id="OGZ00261.1"/>
    </source>
</evidence>
<organism evidence="4 5">
    <name type="scientific">Candidatus Liptonbacteria bacterium RIFCSPLOWO2_01_FULL_52_25</name>
    <dbReference type="NCBI Taxonomy" id="1798650"/>
    <lineage>
        <taxon>Bacteria</taxon>
        <taxon>Candidatus Liptoniibacteriota</taxon>
    </lineage>
</organism>
<evidence type="ECO:0000256" key="1">
    <source>
        <dbReference type="SAM" id="MobiDB-lite"/>
    </source>
</evidence>
<dbReference type="EMBL" id="MHLA01000005">
    <property type="protein sequence ID" value="OGZ00261.1"/>
    <property type="molecule type" value="Genomic_DNA"/>
</dbReference>
<sequence>MKRIFLMLFVSMFVLCSRAAFAKTPGIAKLTDLRRGEKAIGFTVFRGLYPEKFDVTLGGTQNWIGQKYILAQISGLPSGIETPLKELGGVHGMSGSPVFLASSCSTHEECVDHGKMVGAISIRPADFFTGGVNAMITPAEDMFGAHAEGFAAVAQLQPANPPLESIDLAKKLGTVNGSAMGGFSLEPCDVRAAETDLGPGSAIVIFFAKGDIPIASSGTVTWKDNDTGTIYIFGHPMNGTGNVRYPFAQIKIEGFVQTSYQPSHLPGCVAGNEGTITVDGPREVSGVVGKVMSLVNFDFTLRVNPEVFRLHEEIVMKTPLTAALFSQLPQAWAGMHVGFPKNVSIDYTVRIVLKNEPEIFIKNTLPYNGAAAPAGVIAQVLTALETSGFEYMLESIEIHASIEQKPTVWKKSAAFITPAEASPCETVKLSIALAKFPEGAPAAVTEIPISIPCNMFGNKAQPSTAPQKTRPTAVPFPAAPETEQILISVQSGMQFKDLRANENPRTLKEFIERTNELASLRSDGVYIQIVYPPQKNTADVKSPSTGNPPTPLQAGAGGWVRVDNPESIKLLMPEQPKPTVVVLKLPPLPDIVNIDEHLVLNIKSSPMPPEPGESTAQRKKKRFFFF</sequence>
<evidence type="ECO:0000256" key="2">
    <source>
        <dbReference type="SAM" id="SignalP"/>
    </source>
</evidence>
<name>A0A1G2CHY2_9BACT</name>
<feature type="signal peptide" evidence="2">
    <location>
        <begin position="1"/>
        <end position="22"/>
    </location>
</feature>
<dbReference type="InterPro" id="IPR008763">
    <property type="entry name" value="Peptidase_S55"/>
</dbReference>
<reference evidence="4 5" key="1">
    <citation type="journal article" date="2016" name="Nat. Commun.">
        <title>Thousands of microbial genomes shed light on interconnected biogeochemical processes in an aquifer system.</title>
        <authorList>
            <person name="Anantharaman K."/>
            <person name="Brown C.T."/>
            <person name="Hug L.A."/>
            <person name="Sharon I."/>
            <person name="Castelle C.J."/>
            <person name="Probst A.J."/>
            <person name="Thomas B.C."/>
            <person name="Singh A."/>
            <person name="Wilkins M.J."/>
            <person name="Karaoz U."/>
            <person name="Brodie E.L."/>
            <person name="Williams K.H."/>
            <person name="Hubbard S.S."/>
            <person name="Banfield J.F."/>
        </authorList>
    </citation>
    <scope>NUCLEOTIDE SEQUENCE [LARGE SCALE GENOMIC DNA]</scope>
</reference>
<feature type="region of interest" description="Disordered" evidence="1">
    <location>
        <begin position="537"/>
        <end position="557"/>
    </location>
</feature>
<feature type="domain" description="Peptidase S55" evidence="3">
    <location>
        <begin position="1"/>
        <end position="158"/>
    </location>
</feature>
<feature type="chain" id="PRO_5009582325" description="Peptidase S55 domain-containing protein" evidence="2">
    <location>
        <begin position="23"/>
        <end position="626"/>
    </location>
</feature>
<evidence type="ECO:0000313" key="5">
    <source>
        <dbReference type="Proteomes" id="UP000178880"/>
    </source>
</evidence>
<evidence type="ECO:0000259" key="3">
    <source>
        <dbReference type="PROSITE" id="PS51494"/>
    </source>
</evidence>
<accession>A0A1G2CHY2</accession>
<comment type="caution">
    <text evidence="4">The sequence shown here is derived from an EMBL/GenBank/DDBJ whole genome shotgun (WGS) entry which is preliminary data.</text>
</comment>
<dbReference type="Proteomes" id="UP000178880">
    <property type="component" value="Unassembled WGS sequence"/>
</dbReference>
<dbReference type="STRING" id="1798650.A2945_04505"/>
<keyword evidence="2" id="KW-0732">Signal</keyword>